<protein>
    <recommendedName>
        <fullName evidence="4">Membrane magnesium transporter</fullName>
    </recommendedName>
</protein>
<evidence type="ECO:0000313" key="2">
    <source>
        <dbReference type="EMBL" id="GHP04602.1"/>
    </source>
</evidence>
<dbReference type="OrthoDB" id="44756at2759"/>
<evidence type="ECO:0000313" key="3">
    <source>
        <dbReference type="Proteomes" id="UP000660262"/>
    </source>
</evidence>
<feature type="transmembrane region" description="Helical" evidence="1">
    <location>
        <begin position="9"/>
        <end position="31"/>
    </location>
</feature>
<accession>A0A830HD62</accession>
<dbReference type="EMBL" id="BNJQ01000008">
    <property type="protein sequence ID" value="GHP04602.1"/>
    <property type="molecule type" value="Genomic_DNA"/>
</dbReference>
<feature type="transmembrane region" description="Helical" evidence="1">
    <location>
        <begin position="51"/>
        <end position="73"/>
    </location>
</feature>
<proteinExistence type="predicted"/>
<keyword evidence="3" id="KW-1185">Reference proteome</keyword>
<name>A0A830HD62_9CHLO</name>
<keyword evidence="1" id="KW-1133">Transmembrane helix</keyword>
<reference evidence="2" key="1">
    <citation type="submission" date="2020-10" db="EMBL/GenBank/DDBJ databases">
        <title>Unveiling of a novel bifunctional photoreceptor, Dualchrome1, isolated from a cosmopolitan green alga.</title>
        <authorList>
            <person name="Suzuki S."/>
            <person name="Kawachi M."/>
        </authorList>
    </citation>
    <scope>NUCLEOTIDE SEQUENCE</scope>
    <source>
        <strain evidence="2">NIES 2893</strain>
    </source>
</reference>
<dbReference type="AlphaFoldDB" id="A0A830HD62"/>
<organism evidence="2 3">
    <name type="scientific">Pycnococcus provasolii</name>
    <dbReference type="NCBI Taxonomy" id="41880"/>
    <lineage>
        <taxon>Eukaryota</taxon>
        <taxon>Viridiplantae</taxon>
        <taxon>Chlorophyta</taxon>
        <taxon>Pseudoscourfieldiophyceae</taxon>
        <taxon>Pseudoscourfieldiales</taxon>
        <taxon>Pycnococcaceae</taxon>
        <taxon>Pycnococcus</taxon>
    </lineage>
</organism>
<dbReference type="Proteomes" id="UP000660262">
    <property type="component" value="Unassembled WGS sequence"/>
</dbReference>
<comment type="caution">
    <text evidence="2">The sequence shown here is derived from an EMBL/GenBank/DDBJ whole genome shotgun (WGS) entry which is preliminary data.</text>
</comment>
<evidence type="ECO:0000256" key="1">
    <source>
        <dbReference type="SAM" id="Phobius"/>
    </source>
</evidence>
<gene>
    <name evidence="2" type="ORF">PPROV_000335600</name>
</gene>
<keyword evidence="1" id="KW-0472">Membrane</keyword>
<sequence length="107" mass="11983">MSSVTQQGFFFPSVICAFGFLVFAHASWLTIQYRHQLKMDALEFEYAPTVVIAECAVAAFLTMFAGMSLAGTLKPIRSELAESANESLNFRPDFVPLYQGRTHAIRR</sequence>
<keyword evidence="1" id="KW-0812">Transmembrane</keyword>
<evidence type="ECO:0008006" key="4">
    <source>
        <dbReference type="Google" id="ProtNLM"/>
    </source>
</evidence>